<sequence length="173" mass="19525">TGSTPEVGSSRNTTGVDPVSRRKLWDVVSKCRQAGQAIVLTSHSMEECEALCSRLTIMVAGQMKCIGTTEYLKHKFGQGFTIKIKLRCSQHSHTLGQLKHDMASHFTNCSIKDEHLGLLHYHIPDPSLPLSRLFGSMEQMRDKHDIIEDYHVNDTSLEEVFMYFARSQTSVQT</sequence>
<dbReference type="InterPro" id="IPR027417">
    <property type="entry name" value="P-loop_NTPase"/>
</dbReference>
<protein>
    <recommendedName>
        <fullName evidence="1">ABCA1-4-like C-terminal R2 regulatory domain-containing protein</fullName>
    </recommendedName>
</protein>
<reference evidence="2" key="1">
    <citation type="submission" date="2015-11" db="EMBL/GenBank/DDBJ databases">
        <title>De novo transcriptome assembly of four potential Pierce s Disease insect vectors from Arizona vineyards.</title>
        <authorList>
            <person name="Tassone E.E."/>
        </authorList>
    </citation>
    <scope>NUCLEOTIDE SEQUENCE</scope>
</reference>
<proteinExistence type="predicted"/>
<dbReference type="GO" id="GO:0005319">
    <property type="term" value="F:lipid transporter activity"/>
    <property type="evidence" value="ECO:0007669"/>
    <property type="project" value="TreeGrafter"/>
</dbReference>
<dbReference type="InterPro" id="IPR026082">
    <property type="entry name" value="ABCA"/>
</dbReference>
<dbReference type="GO" id="GO:0140359">
    <property type="term" value="F:ABC-type transporter activity"/>
    <property type="evidence" value="ECO:0007669"/>
    <property type="project" value="InterPro"/>
</dbReference>
<dbReference type="AlphaFoldDB" id="A0A1B6MHT9"/>
<organism evidence="2">
    <name type="scientific">Graphocephala atropunctata</name>
    <dbReference type="NCBI Taxonomy" id="36148"/>
    <lineage>
        <taxon>Eukaryota</taxon>
        <taxon>Metazoa</taxon>
        <taxon>Ecdysozoa</taxon>
        <taxon>Arthropoda</taxon>
        <taxon>Hexapoda</taxon>
        <taxon>Insecta</taxon>
        <taxon>Pterygota</taxon>
        <taxon>Neoptera</taxon>
        <taxon>Paraneoptera</taxon>
        <taxon>Hemiptera</taxon>
        <taxon>Auchenorrhyncha</taxon>
        <taxon>Membracoidea</taxon>
        <taxon>Cicadellidae</taxon>
        <taxon>Cicadellinae</taxon>
        <taxon>Cicadellini</taxon>
        <taxon>Graphocephala</taxon>
    </lineage>
</organism>
<feature type="domain" description="ABCA1-4-like C-terminal R2 regulatory" evidence="1">
    <location>
        <begin position="77"/>
        <end position="153"/>
    </location>
</feature>
<dbReference type="SUPFAM" id="SSF52540">
    <property type="entry name" value="P-loop containing nucleoside triphosphate hydrolases"/>
    <property type="match status" value="1"/>
</dbReference>
<gene>
    <name evidence="2" type="ORF">g.43630</name>
</gene>
<accession>A0A1B6MHT9</accession>
<evidence type="ECO:0000313" key="2">
    <source>
        <dbReference type="EMBL" id="JAT35507.1"/>
    </source>
</evidence>
<dbReference type="Gene3D" id="3.40.50.300">
    <property type="entry name" value="P-loop containing nucleotide triphosphate hydrolases"/>
    <property type="match status" value="1"/>
</dbReference>
<feature type="non-terminal residue" evidence="2">
    <location>
        <position position="1"/>
    </location>
</feature>
<dbReference type="Pfam" id="PF23321">
    <property type="entry name" value="R1_ABCA1"/>
    <property type="match status" value="1"/>
</dbReference>
<dbReference type="PANTHER" id="PTHR19229:SF250">
    <property type="entry name" value="ABC TRANSPORTER DOMAIN-CONTAINING PROTEIN-RELATED"/>
    <property type="match status" value="1"/>
</dbReference>
<dbReference type="InterPro" id="IPR056264">
    <property type="entry name" value="R2_ABCA1-4-like"/>
</dbReference>
<dbReference type="EMBL" id="GEBQ01004470">
    <property type="protein sequence ID" value="JAT35507.1"/>
    <property type="molecule type" value="Transcribed_RNA"/>
</dbReference>
<dbReference type="PANTHER" id="PTHR19229">
    <property type="entry name" value="ATP-BINDING CASSETTE TRANSPORTER SUBFAMILY A ABCA"/>
    <property type="match status" value="1"/>
</dbReference>
<evidence type="ECO:0000259" key="1">
    <source>
        <dbReference type="Pfam" id="PF23321"/>
    </source>
</evidence>
<name>A0A1B6MHT9_9HEMI</name>
<dbReference type="GO" id="GO:0016020">
    <property type="term" value="C:membrane"/>
    <property type="evidence" value="ECO:0007669"/>
    <property type="project" value="InterPro"/>
</dbReference>